<comment type="caution">
    <text evidence="5">The sequence shown here is derived from an EMBL/GenBank/DDBJ whole genome shotgun (WGS) entry which is preliminary data.</text>
</comment>
<accession>A0A7V7QNL9</accession>
<reference evidence="5 6" key="1">
    <citation type="submission" date="2019-09" db="EMBL/GenBank/DDBJ databases">
        <authorList>
            <person name="Valk L.C."/>
        </authorList>
    </citation>
    <scope>NUCLEOTIDE SEQUENCE [LARGE SCALE GENOMIC DNA]</scope>
    <source>
        <strain evidence="5">GalUA</strain>
    </source>
</reference>
<dbReference type="InterPro" id="IPR050959">
    <property type="entry name" value="MarA-like"/>
</dbReference>
<dbReference type="GO" id="GO:0043565">
    <property type="term" value="F:sequence-specific DNA binding"/>
    <property type="evidence" value="ECO:0007669"/>
    <property type="project" value="InterPro"/>
</dbReference>
<dbReference type="InterPro" id="IPR009057">
    <property type="entry name" value="Homeodomain-like_sf"/>
</dbReference>
<dbReference type="GO" id="GO:0003700">
    <property type="term" value="F:DNA-binding transcription factor activity"/>
    <property type="evidence" value="ECO:0007669"/>
    <property type="project" value="InterPro"/>
</dbReference>
<dbReference type="SUPFAM" id="SSF46689">
    <property type="entry name" value="Homeodomain-like"/>
    <property type="match status" value="2"/>
</dbReference>
<dbReference type="InterPro" id="IPR018062">
    <property type="entry name" value="HTH_AraC-typ_CS"/>
</dbReference>
<organism evidence="5 6">
    <name type="scientific">Candidatus Galacturonatibacter soehngenii</name>
    <dbReference type="NCBI Taxonomy" id="2307010"/>
    <lineage>
        <taxon>Bacteria</taxon>
        <taxon>Bacillati</taxon>
        <taxon>Bacillota</taxon>
        <taxon>Clostridia</taxon>
        <taxon>Lachnospirales</taxon>
        <taxon>Lachnospiraceae</taxon>
        <taxon>Candidatus Galacturonatibacter</taxon>
    </lineage>
</organism>
<sequence>MEENLDEELTLDTISKHVGYSKFHLNRIFTEVTGYTMHKFIQSRRLYLAARKLTTTTTPIAQIALEAGYHSQQAFTLAFRQIYQYPPQTYRKLASTVLSVPSFNQSHAKQSSKISYAWEVLAA</sequence>
<dbReference type="PROSITE" id="PS01124">
    <property type="entry name" value="HTH_ARAC_FAMILY_2"/>
    <property type="match status" value="1"/>
</dbReference>
<dbReference type="InterPro" id="IPR018060">
    <property type="entry name" value="HTH_AraC"/>
</dbReference>
<evidence type="ECO:0000313" key="5">
    <source>
        <dbReference type="EMBL" id="KAB1440220.1"/>
    </source>
</evidence>
<evidence type="ECO:0000256" key="1">
    <source>
        <dbReference type="ARBA" id="ARBA00023015"/>
    </source>
</evidence>
<dbReference type="AlphaFoldDB" id="A0A7V7QNL9"/>
<proteinExistence type="predicted"/>
<keyword evidence="3" id="KW-0804">Transcription</keyword>
<dbReference type="PROSITE" id="PS00041">
    <property type="entry name" value="HTH_ARAC_FAMILY_1"/>
    <property type="match status" value="1"/>
</dbReference>
<dbReference type="PANTHER" id="PTHR47504">
    <property type="entry name" value="RIGHT ORIGIN-BINDING PROTEIN"/>
    <property type="match status" value="1"/>
</dbReference>
<dbReference type="OrthoDB" id="8365150at2"/>
<dbReference type="Pfam" id="PF12833">
    <property type="entry name" value="HTH_18"/>
    <property type="match status" value="1"/>
</dbReference>
<dbReference type="EMBL" id="WAGX01000004">
    <property type="protein sequence ID" value="KAB1440220.1"/>
    <property type="molecule type" value="Genomic_DNA"/>
</dbReference>
<evidence type="ECO:0000259" key="4">
    <source>
        <dbReference type="PROSITE" id="PS01124"/>
    </source>
</evidence>
<feature type="domain" description="HTH araC/xylS-type" evidence="4">
    <location>
        <begin position="1"/>
        <end position="93"/>
    </location>
</feature>
<dbReference type="SMART" id="SM00342">
    <property type="entry name" value="HTH_ARAC"/>
    <property type="match status" value="1"/>
</dbReference>
<protein>
    <submittedName>
        <fullName evidence="5">Helix-turn-helix transcriptional regulator</fullName>
    </submittedName>
</protein>
<dbReference type="PANTHER" id="PTHR47504:SF5">
    <property type="entry name" value="RIGHT ORIGIN-BINDING PROTEIN"/>
    <property type="match status" value="1"/>
</dbReference>
<gene>
    <name evidence="5" type="ORF">F7O84_05640</name>
</gene>
<keyword evidence="6" id="KW-1185">Reference proteome</keyword>
<keyword evidence="2" id="KW-0238">DNA-binding</keyword>
<name>A0A7V7QNL9_9FIRM</name>
<evidence type="ECO:0000256" key="2">
    <source>
        <dbReference type="ARBA" id="ARBA00023125"/>
    </source>
</evidence>
<reference evidence="5 6" key="2">
    <citation type="submission" date="2020-02" db="EMBL/GenBank/DDBJ databases">
        <title>Candidatus Galacturonibacter soehngenii shows hetero-acetogenic catabolism of galacturonic acid but lacks a canonical carbon monoxide dehydrogenase/acetyl-CoA synthase complex.</title>
        <authorList>
            <person name="Diender M."/>
            <person name="Stouten G.R."/>
            <person name="Petersen J.F."/>
            <person name="Nielsen P.H."/>
            <person name="Dueholm M.S."/>
            <person name="Pronk J.T."/>
            <person name="Van Loosdrecht M.C.M."/>
        </authorList>
    </citation>
    <scope>NUCLEOTIDE SEQUENCE [LARGE SCALE GENOMIC DNA]</scope>
    <source>
        <strain evidence="5">GalUA</strain>
    </source>
</reference>
<dbReference type="Gene3D" id="1.10.10.60">
    <property type="entry name" value="Homeodomain-like"/>
    <property type="match status" value="2"/>
</dbReference>
<evidence type="ECO:0000256" key="3">
    <source>
        <dbReference type="ARBA" id="ARBA00023163"/>
    </source>
</evidence>
<evidence type="ECO:0000313" key="6">
    <source>
        <dbReference type="Proteomes" id="UP000461768"/>
    </source>
</evidence>
<dbReference type="Proteomes" id="UP000461768">
    <property type="component" value="Unassembled WGS sequence"/>
</dbReference>
<keyword evidence="1" id="KW-0805">Transcription regulation</keyword>